<evidence type="ECO:0000256" key="1">
    <source>
        <dbReference type="ARBA" id="ARBA00006987"/>
    </source>
</evidence>
<gene>
    <name evidence="3" type="ORF">RSO01_30770</name>
</gene>
<organism evidence="3 4">
    <name type="scientific">Reyranella soli</name>
    <dbReference type="NCBI Taxonomy" id="1230389"/>
    <lineage>
        <taxon>Bacteria</taxon>
        <taxon>Pseudomonadati</taxon>
        <taxon>Pseudomonadota</taxon>
        <taxon>Alphaproteobacteria</taxon>
        <taxon>Hyphomicrobiales</taxon>
        <taxon>Reyranellaceae</taxon>
        <taxon>Reyranella</taxon>
    </lineage>
</organism>
<accession>A0A512NAP8</accession>
<dbReference type="AlphaFoldDB" id="A0A512NAP8"/>
<feature type="signal peptide" evidence="2">
    <location>
        <begin position="1"/>
        <end position="20"/>
    </location>
</feature>
<dbReference type="InterPro" id="IPR042100">
    <property type="entry name" value="Bug_dom1"/>
</dbReference>
<evidence type="ECO:0000313" key="3">
    <source>
        <dbReference type="EMBL" id="GEP55911.1"/>
    </source>
</evidence>
<dbReference type="PANTHER" id="PTHR42928:SF5">
    <property type="entry name" value="BLR1237 PROTEIN"/>
    <property type="match status" value="1"/>
</dbReference>
<comment type="similarity">
    <text evidence="1">Belongs to the UPF0065 (bug) family.</text>
</comment>
<keyword evidence="2" id="KW-0732">Signal</keyword>
<dbReference type="PANTHER" id="PTHR42928">
    <property type="entry name" value="TRICARBOXYLATE-BINDING PROTEIN"/>
    <property type="match status" value="1"/>
</dbReference>
<evidence type="ECO:0000256" key="2">
    <source>
        <dbReference type="SAM" id="SignalP"/>
    </source>
</evidence>
<dbReference type="InterPro" id="IPR005064">
    <property type="entry name" value="BUG"/>
</dbReference>
<protein>
    <submittedName>
        <fullName evidence="3">MFS transporter</fullName>
    </submittedName>
</protein>
<reference evidence="3 4" key="1">
    <citation type="submission" date="2019-07" db="EMBL/GenBank/DDBJ databases">
        <title>Whole genome shotgun sequence of Reyranella soli NBRC 108950.</title>
        <authorList>
            <person name="Hosoyama A."/>
            <person name="Uohara A."/>
            <person name="Ohji S."/>
            <person name="Ichikawa N."/>
        </authorList>
    </citation>
    <scope>NUCLEOTIDE SEQUENCE [LARGE SCALE GENOMIC DNA]</scope>
    <source>
        <strain evidence="3 4">NBRC 108950</strain>
    </source>
</reference>
<dbReference type="Proteomes" id="UP000321058">
    <property type="component" value="Unassembled WGS sequence"/>
</dbReference>
<keyword evidence="4" id="KW-1185">Reference proteome</keyword>
<proteinExistence type="inferred from homology"/>
<dbReference type="Gene3D" id="3.40.190.10">
    <property type="entry name" value="Periplasmic binding protein-like II"/>
    <property type="match status" value="1"/>
</dbReference>
<dbReference type="Gene3D" id="3.40.190.150">
    <property type="entry name" value="Bordetella uptake gene, domain 1"/>
    <property type="match status" value="1"/>
</dbReference>
<evidence type="ECO:0000313" key="4">
    <source>
        <dbReference type="Proteomes" id="UP000321058"/>
    </source>
</evidence>
<dbReference type="SUPFAM" id="SSF53850">
    <property type="entry name" value="Periplasmic binding protein-like II"/>
    <property type="match status" value="1"/>
</dbReference>
<sequence>MPLMMRRRTFAALGPLSVLARSAAGQTQNWPARPIHIVCGFSVGTTTDLLARLLADRLGERLKNPVVVENRPGAGGSIAAAQVARAPADGHTLMLGSLALTLAPRLFKSVTFKPLEDFEPVGLVGVVPNVVLAGPTVTIASIAELIDRARQEPGRLRYASSGPGSGSWIAMKLMESRTGISLEEIPYASTAQATTDALGGQVELHIPSLAGGMPLVRGGKLRPLGVTSVRRSAGAPEIPAIAETIPGYDASAWYGLVGPAGMPKPVIQRLNDELQRVVADPAVQETLRTAGVDIEAGSPEAMRLIMADPVRSGIDLMDRIGFRPQ</sequence>
<name>A0A512NAP8_9HYPH</name>
<comment type="caution">
    <text evidence="3">The sequence shown here is derived from an EMBL/GenBank/DDBJ whole genome shotgun (WGS) entry which is preliminary data.</text>
</comment>
<dbReference type="PIRSF" id="PIRSF017082">
    <property type="entry name" value="YflP"/>
    <property type="match status" value="1"/>
</dbReference>
<dbReference type="EMBL" id="BKAJ01000048">
    <property type="protein sequence ID" value="GEP55911.1"/>
    <property type="molecule type" value="Genomic_DNA"/>
</dbReference>
<dbReference type="Pfam" id="PF03401">
    <property type="entry name" value="TctC"/>
    <property type="match status" value="1"/>
</dbReference>
<feature type="chain" id="PRO_5021887814" evidence="2">
    <location>
        <begin position="21"/>
        <end position="325"/>
    </location>
</feature>